<feature type="domain" description="Amidohydrolase-related" evidence="3">
    <location>
        <begin position="74"/>
        <end position="455"/>
    </location>
</feature>
<dbReference type="InterPro" id="IPR032466">
    <property type="entry name" value="Metal_Hydrolase"/>
</dbReference>
<proteinExistence type="inferred from homology"/>
<sequence length="530" mass="57933">MTTAPVPAAIPAGRPKKAVLIKNATLVDPCEETMADSVQDILILDDAIAAVQPGLDRLAQEHHAQVIDGGRWLALPGLVNAHYHSHDVLLKGRFDVMSLEKWAFRALPRFFPPRSDQELRLRTLVGAAECLRSGITTVQDMLSLWPLTAHQAQVVRQAYLDSGLRVVLGIQMADVGPLDTIPFFAQGLDDSTRELAKGPAAPADMPDPMAELQSILRDSPAGQGDLLTWAVCPSSPERCSRELLTTMRDIALKHGLRLFSHIAISRLEAVAAQQIFAQWGGSPVRYLQSMEVLGPHLTLAHGVWLNADDRRILAETGTRMVLNPMSNLKTRNGIAQFQGYRQDGIHFGLGCDNCSCSDAQNMFQAMKFATLLSGVNSRVDNGLTAREAIHAATMGGARALGMEDRIGRIWPGYRADITFIDKDDLVYKPLNNLKRQLVYGEGGRGVDSVMVAGRFLVREGRLQGIDQAVLEAELLSLMPVLQRDADAAEARARALDDVIAQVEQRCMGMPVGMQRMACDAAEPDACRINR</sequence>
<evidence type="ECO:0000259" key="3">
    <source>
        <dbReference type="Pfam" id="PF01979"/>
    </source>
</evidence>
<evidence type="ECO:0000313" key="5">
    <source>
        <dbReference type="Proteomes" id="UP000246145"/>
    </source>
</evidence>
<dbReference type="STRING" id="1231391.GCA_000308195_01229"/>
<dbReference type="Gene3D" id="3.20.20.140">
    <property type="entry name" value="Metal-dependent hydrolases"/>
    <property type="match status" value="1"/>
</dbReference>
<dbReference type="Proteomes" id="UP000246145">
    <property type="component" value="Unassembled WGS sequence"/>
</dbReference>
<dbReference type="PANTHER" id="PTHR43794:SF11">
    <property type="entry name" value="AMIDOHYDROLASE-RELATED DOMAIN-CONTAINING PROTEIN"/>
    <property type="match status" value="1"/>
</dbReference>
<dbReference type="EMBL" id="QEKO01000001">
    <property type="protein sequence ID" value="PVY68031.1"/>
    <property type="molecule type" value="Genomic_DNA"/>
</dbReference>
<evidence type="ECO:0000256" key="1">
    <source>
        <dbReference type="ARBA" id="ARBA00006745"/>
    </source>
</evidence>
<dbReference type="SUPFAM" id="SSF51556">
    <property type="entry name" value="Metallo-dependent hydrolases"/>
    <property type="match status" value="1"/>
</dbReference>
<dbReference type="InterPro" id="IPR006680">
    <property type="entry name" value="Amidohydro-rel"/>
</dbReference>
<accession>A0A2U1CQE2</accession>
<dbReference type="PANTHER" id="PTHR43794">
    <property type="entry name" value="AMINOHYDROLASE SSNA-RELATED"/>
    <property type="match status" value="1"/>
</dbReference>
<dbReference type="Pfam" id="PF01979">
    <property type="entry name" value="Amidohydro_1"/>
    <property type="match status" value="1"/>
</dbReference>
<evidence type="ECO:0000313" key="4">
    <source>
        <dbReference type="EMBL" id="PVY68031.1"/>
    </source>
</evidence>
<gene>
    <name evidence="4" type="ORF">C7440_0418</name>
</gene>
<protein>
    <submittedName>
        <fullName evidence="4">Guanine deaminase</fullName>
    </submittedName>
</protein>
<keyword evidence="5" id="KW-1185">Reference proteome</keyword>
<dbReference type="SUPFAM" id="SSF51338">
    <property type="entry name" value="Composite domain of metallo-dependent hydrolases"/>
    <property type="match status" value="1"/>
</dbReference>
<dbReference type="GO" id="GO:0016810">
    <property type="term" value="F:hydrolase activity, acting on carbon-nitrogen (but not peptide) bonds"/>
    <property type="evidence" value="ECO:0007669"/>
    <property type="project" value="InterPro"/>
</dbReference>
<dbReference type="InterPro" id="IPR011059">
    <property type="entry name" value="Metal-dep_hydrolase_composite"/>
</dbReference>
<dbReference type="AlphaFoldDB" id="A0A2U1CQE2"/>
<organism evidence="4 5">
    <name type="scientific">Pusillimonas noertemannii</name>
    <dbReference type="NCBI Taxonomy" id="305977"/>
    <lineage>
        <taxon>Bacteria</taxon>
        <taxon>Pseudomonadati</taxon>
        <taxon>Pseudomonadota</taxon>
        <taxon>Betaproteobacteria</taxon>
        <taxon>Burkholderiales</taxon>
        <taxon>Alcaligenaceae</taxon>
        <taxon>Pusillimonas</taxon>
    </lineage>
</organism>
<dbReference type="Gene3D" id="2.30.40.10">
    <property type="entry name" value="Urease, subunit C, domain 1"/>
    <property type="match status" value="1"/>
</dbReference>
<name>A0A2U1CQE2_9BURK</name>
<comment type="similarity">
    <text evidence="1">Belongs to the metallo-dependent hydrolases superfamily. ATZ/TRZ family.</text>
</comment>
<reference evidence="4 5" key="1">
    <citation type="submission" date="2018-04" db="EMBL/GenBank/DDBJ databases">
        <title>Genomic Encyclopedia of Type Strains, Phase IV (KMG-IV): sequencing the most valuable type-strain genomes for metagenomic binning, comparative biology and taxonomic classification.</title>
        <authorList>
            <person name="Goeker M."/>
        </authorList>
    </citation>
    <scope>NUCLEOTIDE SEQUENCE [LARGE SCALE GENOMIC DNA]</scope>
    <source>
        <strain evidence="4 5">DSM 10065</strain>
    </source>
</reference>
<comment type="caution">
    <text evidence="4">The sequence shown here is derived from an EMBL/GenBank/DDBJ whole genome shotgun (WGS) entry which is preliminary data.</text>
</comment>
<keyword evidence="2" id="KW-0378">Hydrolase</keyword>
<evidence type="ECO:0000256" key="2">
    <source>
        <dbReference type="ARBA" id="ARBA00022801"/>
    </source>
</evidence>
<dbReference type="InterPro" id="IPR050287">
    <property type="entry name" value="MTA/SAH_deaminase"/>
</dbReference>
<dbReference type="RefSeq" id="WP_165832417.1">
    <property type="nucleotide sequence ID" value="NZ_JACCEX010000001.1"/>
</dbReference>